<protein>
    <recommendedName>
        <fullName evidence="3">Endonuclease/exonuclease/phosphatase domain-containing protein</fullName>
    </recommendedName>
</protein>
<sequence>MCYRMDRQIQSMTRSCSDNGKELELVGEVERYRLDMVNLTSTHSVGSGTQVLEGDWTLFYAGVAQGEKRRARVGFLLAPRLSAPNLTLGFSRSNERVVFLRLRVREQVLMVVCAYAPNNSSEYPPFLEDRGQTLDSGTGDFIVLLGDFNAHVGNDSVTWKGVIGRNGLPDQNQSGVQLLNFCASHSLAISNTMFKHKSFDRVPGARGDMESEWAMFRSAIVEAAVASCGCKAAGAGRGGNPRTRWWTPEVRGAVRLKKEAYRSWLVCGSPEAADRYRLAKQAAAKKVAEAKTQVWEEFGEAMEEDFRSAPRTFWQTVRCLRGGRRQLAHTVLRVHGELLMSSGAIIRRWKEYFQELLNPTNTYPQAAGAPGANDICPGYLKALDVVGLSWLTRNIAWTSGAVPLDWQTRVVVPISKSGDQRMCSHYRGSHSSASLEKSMPDHPVGGAPRVWVGWSLDKGRPVPVPKEQELGQDSRLDSARDGVVLLAPSSRDLQHMLGQFATECEAAGMRISTSKSESMVLARKKVECLLRVGEEVLLQVEVFKYLGILFTSEGSMEREIDRRIGAASAVMQALN</sequence>
<dbReference type="AlphaFoldDB" id="A0A5C6PEH3"/>
<dbReference type="Gene3D" id="3.60.10.10">
    <property type="entry name" value="Endonuclease/exonuclease/phosphatase"/>
    <property type="match status" value="1"/>
</dbReference>
<organism evidence="1 2">
    <name type="scientific">Takifugu flavidus</name>
    <name type="common">sansaifugu</name>
    <dbReference type="NCBI Taxonomy" id="433684"/>
    <lineage>
        <taxon>Eukaryota</taxon>
        <taxon>Metazoa</taxon>
        <taxon>Chordata</taxon>
        <taxon>Craniata</taxon>
        <taxon>Vertebrata</taxon>
        <taxon>Euteleostomi</taxon>
        <taxon>Actinopterygii</taxon>
        <taxon>Neopterygii</taxon>
        <taxon>Teleostei</taxon>
        <taxon>Neoteleostei</taxon>
        <taxon>Acanthomorphata</taxon>
        <taxon>Eupercaria</taxon>
        <taxon>Tetraodontiformes</taxon>
        <taxon>Tetradontoidea</taxon>
        <taxon>Tetraodontidae</taxon>
        <taxon>Takifugu</taxon>
    </lineage>
</organism>
<keyword evidence="2" id="KW-1185">Reference proteome</keyword>
<gene>
    <name evidence="1" type="ORF">D4764_12G0007990</name>
</gene>
<dbReference type="EMBL" id="RHFK02000004">
    <property type="protein sequence ID" value="TWW77409.1"/>
    <property type="molecule type" value="Genomic_DNA"/>
</dbReference>
<dbReference type="SUPFAM" id="SSF56219">
    <property type="entry name" value="DNase I-like"/>
    <property type="match status" value="1"/>
</dbReference>
<dbReference type="InterPro" id="IPR036691">
    <property type="entry name" value="Endo/exonu/phosph_ase_sf"/>
</dbReference>
<dbReference type="PANTHER" id="PTHR47027">
    <property type="entry name" value="REVERSE TRANSCRIPTASE DOMAIN-CONTAINING PROTEIN"/>
    <property type="match status" value="1"/>
</dbReference>
<reference evidence="1 2" key="1">
    <citation type="submission" date="2019-04" db="EMBL/GenBank/DDBJ databases">
        <title>Chromosome genome assembly for Takifugu flavidus.</title>
        <authorList>
            <person name="Xiao S."/>
        </authorList>
    </citation>
    <scope>NUCLEOTIDE SEQUENCE [LARGE SCALE GENOMIC DNA]</scope>
    <source>
        <strain evidence="1">HTHZ2018</strain>
        <tissue evidence="1">Muscle</tissue>
    </source>
</reference>
<comment type="caution">
    <text evidence="1">The sequence shown here is derived from an EMBL/GenBank/DDBJ whole genome shotgun (WGS) entry which is preliminary data.</text>
</comment>
<evidence type="ECO:0000313" key="2">
    <source>
        <dbReference type="Proteomes" id="UP000324091"/>
    </source>
</evidence>
<dbReference type="PANTHER" id="PTHR47027:SF30">
    <property type="entry name" value="THAP-TYPE DOMAIN-CONTAINING PROTEIN"/>
    <property type="match status" value="1"/>
</dbReference>
<proteinExistence type="predicted"/>
<evidence type="ECO:0000313" key="1">
    <source>
        <dbReference type="EMBL" id="TWW77409.1"/>
    </source>
</evidence>
<dbReference type="Proteomes" id="UP000324091">
    <property type="component" value="Chromosome 12"/>
</dbReference>
<name>A0A5C6PEH3_9TELE</name>
<evidence type="ECO:0008006" key="3">
    <source>
        <dbReference type="Google" id="ProtNLM"/>
    </source>
</evidence>
<accession>A0A5C6PEH3</accession>